<dbReference type="OrthoDB" id="1918685at2759"/>
<dbReference type="SMART" id="SM00298">
    <property type="entry name" value="CHROMO"/>
    <property type="match status" value="1"/>
</dbReference>
<comment type="caution">
    <text evidence="5">The sequence shown here is derived from an EMBL/GenBank/DDBJ whole genome shotgun (WGS) entry which is preliminary data.</text>
</comment>
<dbReference type="Pfam" id="PF00385">
    <property type="entry name" value="Chromo"/>
    <property type="match status" value="1"/>
</dbReference>
<feature type="region of interest" description="Disordered" evidence="3">
    <location>
        <begin position="63"/>
        <end position="139"/>
    </location>
</feature>
<name>A0A9Q1C1R4_HOLLE</name>
<dbReference type="InterPro" id="IPR023780">
    <property type="entry name" value="Chromo_domain"/>
</dbReference>
<evidence type="ECO:0000256" key="2">
    <source>
        <dbReference type="ARBA" id="ARBA00023242"/>
    </source>
</evidence>
<dbReference type="GO" id="GO:0035102">
    <property type="term" value="C:PRC1 complex"/>
    <property type="evidence" value="ECO:0007669"/>
    <property type="project" value="TreeGrafter"/>
</dbReference>
<dbReference type="PRINTS" id="PR00504">
    <property type="entry name" value="CHROMODOMAIN"/>
</dbReference>
<feature type="region of interest" description="Disordered" evidence="3">
    <location>
        <begin position="271"/>
        <end position="364"/>
    </location>
</feature>
<dbReference type="InterPro" id="IPR052458">
    <property type="entry name" value="PcG_PRC1-like_component"/>
</dbReference>
<dbReference type="InterPro" id="IPR017984">
    <property type="entry name" value="Chromo_dom_subgr"/>
</dbReference>
<dbReference type="InterPro" id="IPR033773">
    <property type="entry name" value="CBX7_C"/>
</dbReference>
<feature type="compositionally biased region" description="Basic and acidic residues" evidence="3">
    <location>
        <begin position="350"/>
        <end position="364"/>
    </location>
</feature>
<dbReference type="GO" id="GO:0003682">
    <property type="term" value="F:chromatin binding"/>
    <property type="evidence" value="ECO:0007669"/>
    <property type="project" value="TreeGrafter"/>
</dbReference>
<dbReference type="Pfam" id="PF17218">
    <property type="entry name" value="CBX7_C"/>
    <property type="match status" value="1"/>
</dbReference>
<reference evidence="5" key="1">
    <citation type="submission" date="2021-10" db="EMBL/GenBank/DDBJ databases">
        <title>Tropical sea cucumber genome reveals ecological adaptation and Cuvierian tubules defense mechanism.</title>
        <authorList>
            <person name="Chen T."/>
        </authorList>
    </citation>
    <scope>NUCLEOTIDE SEQUENCE</scope>
    <source>
        <strain evidence="5">Nanhai2018</strain>
        <tissue evidence="5">Muscle</tissue>
    </source>
</reference>
<feature type="compositionally biased region" description="Basic and acidic residues" evidence="3">
    <location>
        <begin position="273"/>
        <end position="325"/>
    </location>
</feature>
<organism evidence="5 6">
    <name type="scientific">Holothuria leucospilota</name>
    <name type="common">Black long sea cucumber</name>
    <name type="synonym">Mertensiothuria leucospilota</name>
    <dbReference type="NCBI Taxonomy" id="206669"/>
    <lineage>
        <taxon>Eukaryota</taxon>
        <taxon>Metazoa</taxon>
        <taxon>Echinodermata</taxon>
        <taxon>Eleutherozoa</taxon>
        <taxon>Echinozoa</taxon>
        <taxon>Holothuroidea</taxon>
        <taxon>Aspidochirotacea</taxon>
        <taxon>Aspidochirotida</taxon>
        <taxon>Holothuriidae</taxon>
        <taxon>Holothuria</taxon>
    </lineage>
</organism>
<dbReference type="Proteomes" id="UP001152320">
    <property type="component" value="Chromosome 8"/>
</dbReference>
<accession>A0A9Q1C1R4</accession>
<feature type="compositionally biased region" description="Basic residues" evidence="3">
    <location>
        <begin position="72"/>
        <end position="83"/>
    </location>
</feature>
<dbReference type="InterPro" id="IPR023779">
    <property type="entry name" value="Chromodomain_CS"/>
</dbReference>
<dbReference type="GO" id="GO:0000785">
    <property type="term" value="C:chromatin"/>
    <property type="evidence" value="ECO:0007669"/>
    <property type="project" value="TreeGrafter"/>
</dbReference>
<feature type="domain" description="Chromo" evidence="4">
    <location>
        <begin position="12"/>
        <end position="70"/>
    </location>
</feature>
<comment type="subcellular location">
    <subcellularLocation>
        <location evidence="1">Nucleus</location>
    </subcellularLocation>
</comment>
<dbReference type="InterPro" id="IPR016197">
    <property type="entry name" value="Chromo-like_dom_sf"/>
</dbReference>
<dbReference type="InterPro" id="IPR000953">
    <property type="entry name" value="Chromo/chromo_shadow_dom"/>
</dbReference>
<dbReference type="GO" id="GO:0000122">
    <property type="term" value="P:negative regulation of transcription by RNA polymerase II"/>
    <property type="evidence" value="ECO:0007669"/>
    <property type="project" value="TreeGrafter"/>
</dbReference>
<evidence type="ECO:0000313" key="6">
    <source>
        <dbReference type="Proteomes" id="UP001152320"/>
    </source>
</evidence>
<proteinExistence type="predicted"/>
<dbReference type="SUPFAM" id="SSF54160">
    <property type="entry name" value="Chromo domain-like"/>
    <property type="match status" value="1"/>
</dbReference>
<dbReference type="EMBL" id="JAIZAY010000008">
    <property type="protein sequence ID" value="KAJ8036772.1"/>
    <property type="molecule type" value="Genomic_DNA"/>
</dbReference>
<dbReference type="PANTHER" id="PTHR46389">
    <property type="entry name" value="POLYCOMB GROUP PROTEIN PC"/>
    <property type="match status" value="1"/>
</dbReference>
<dbReference type="CDD" id="cd18644">
    <property type="entry name" value="CD_polycomb"/>
    <property type="match status" value="1"/>
</dbReference>
<sequence length="364" mass="41965">MMELSDIGEQVYAAEELKQKRIRKGKVEYLVKWKGWSNKHNTWEPERHILDTRLVQNFEARLAREQSGYHGPGRRPKRGRRRQSLVVVDTHFRNDEAKMSKPGSSSQQPFPKRLLRRAISTPSRVGRPRRGRPPSNRVVMRPFPMKRLRSEEVDDSMADEMNDALDEGALFRPTPVETLDKESRDNEDDVIEQIEIGTESGLLSSSPVDFTPKPRIEIPDIFKPVRHLQMENVVFWKPEKMPAAEVIVTDVTNEDSTITIRECSTRQGFFKENVGDEKEETVHTEDEKTETKNEEEQTEDRNEESQKEEDKLEEGSQSKEVKESDITEPQTLPEPEATSIVEVVPTTNQEVKEVTGEGEKQEES</sequence>
<dbReference type="PANTHER" id="PTHR46389:SF3">
    <property type="entry name" value="POLYCOMB GROUP PROTEIN PC"/>
    <property type="match status" value="1"/>
</dbReference>
<keyword evidence="6" id="KW-1185">Reference proteome</keyword>
<dbReference type="PROSITE" id="PS50013">
    <property type="entry name" value="CHROMO_2"/>
    <property type="match status" value="1"/>
</dbReference>
<feature type="compositionally biased region" description="Basic and acidic residues" evidence="3">
    <location>
        <begin position="90"/>
        <end position="99"/>
    </location>
</feature>
<evidence type="ECO:0000256" key="1">
    <source>
        <dbReference type="ARBA" id="ARBA00004123"/>
    </source>
</evidence>
<protein>
    <submittedName>
        <fullName evidence="5">Chromobox protein-like 7</fullName>
    </submittedName>
</protein>
<dbReference type="AlphaFoldDB" id="A0A9Q1C1R4"/>
<evidence type="ECO:0000313" key="5">
    <source>
        <dbReference type="EMBL" id="KAJ8036772.1"/>
    </source>
</evidence>
<gene>
    <name evidence="5" type="ORF">HOLleu_17406</name>
</gene>
<dbReference type="Gene3D" id="2.40.50.40">
    <property type="match status" value="1"/>
</dbReference>
<evidence type="ECO:0000256" key="3">
    <source>
        <dbReference type="SAM" id="MobiDB-lite"/>
    </source>
</evidence>
<keyword evidence="2" id="KW-0539">Nucleus</keyword>
<evidence type="ECO:0000259" key="4">
    <source>
        <dbReference type="PROSITE" id="PS50013"/>
    </source>
</evidence>
<dbReference type="PROSITE" id="PS00598">
    <property type="entry name" value="CHROMO_1"/>
    <property type="match status" value="1"/>
</dbReference>